<accession>A0A158EY04</accession>
<reference evidence="1 2" key="1">
    <citation type="submission" date="2016-01" db="EMBL/GenBank/DDBJ databases">
        <authorList>
            <person name="Oliw E.H."/>
        </authorList>
    </citation>
    <scope>NUCLEOTIDE SEQUENCE [LARGE SCALE GENOMIC DNA]</scope>
    <source>
        <strain evidence="1">LMG 27134</strain>
    </source>
</reference>
<dbReference type="Proteomes" id="UP000054683">
    <property type="component" value="Unassembled WGS sequence"/>
</dbReference>
<evidence type="ECO:0000313" key="2">
    <source>
        <dbReference type="Proteomes" id="UP000054683"/>
    </source>
</evidence>
<dbReference type="EMBL" id="FCOK02000002">
    <property type="protein sequence ID" value="SAL12383.1"/>
    <property type="molecule type" value="Genomic_DNA"/>
</dbReference>
<protein>
    <submittedName>
        <fullName evidence="1">Uncharacterized protein</fullName>
    </submittedName>
</protein>
<name>A0A158EY04_9BURK</name>
<organism evidence="1 2">
    <name type="scientific">Caballeronia udeis</name>
    <dbReference type="NCBI Taxonomy" id="1232866"/>
    <lineage>
        <taxon>Bacteria</taxon>
        <taxon>Pseudomonadati</taxon>
        <taxon>Pseudomonadota</taxon>
        <taxon>Betaproteobacteria</taxon>
        <taxon>Burkholderiales</taxon>
        <taxon>Burkholderiaceae</taxon>
        <taxon>Caballeronia</taxon>
    </lineage>
</organism>
<dbReference type="RefSeq" id="WP_062081491.1">
    <property type="nucleotide sequence ID" value="NZ_FCOK02000002.1"/>
</dbReference>
<sequence length="75" mass="8119">MTHPIPQNIFEKGGADDHSTCLEAHGFLNQSYDSLDHLLRDLAHQGSSHVADSGAVVQLAVVGQPEGLMPFHLFL</sequence>
<gene>
    <name evidence="1" type="ORF">AWB69_00372</name>
</gene>
<proteinExistence type="predicted"/>
<evidence type="ECO:0000313" key="1">
    <source>
        <dbReference type="EMBL" id="SAL12383.1"/>
    </source>
</evidence>
<dbReference type="AlphaFoldDB" id="A0A158EY04"/>